<feature type="non-terminal residue" evidence="2">
    <location>
        <position position="1"/>
    </location>
</feature>
<gene>
    <name evidence="2" type="ORF">AMECASPLE_020648</name>
</gene>
<protein>
    <submittedName>
        <fullName evidence="2">Uncharacterized protein</fullName>
    </submittedName>
</protein>
<evidence type="ECO:0000313" key="3">
    <source>
        <dbReference type="Proteomes" id="UP001469553"/>
    </source>
</evidence>
<sequence>LDIYVLLFSSLAGIFWTETPSPNLTHWLCCTPRAWSPNSGGRCRQDSQVWRVAGVSHLEEYKKVELSALQCLSVCLCGDFKSKLQSSCNSQPWVHVPALHPAKLKFSGSQGIYLDQVLADSSKPLSSSKRTLLTLHQLTIHHQLPRISSGNQNHRIKLPRSHLNLSPKKVTTTLDYRRLGSGLTALPDSTSFFLIKLSSIHICSFQFQYSPLK</sequence>
<name>A0ABV0Z398_9TELE</name>
<dbReference type="EMBL" id="JAHRIP010048759">
    <property type="protein sequence ID" value="MEQ2299988.1"/>
    <property type="molecule type" value="Genomic_DNA"/>
</dbReference>
<organism evidence="2 3">
    <name type="scientific">Ameca splendens</name>
    <dbReference type="NCBI Taxonomy" id="208324"/>
    <lineage>
        <taxon>Eukaryota</taxon>
        <taxon>Metazoa</taxon>
        <taxon>Chordata</taxon>
        <taxon>Craniata</taxon>
        <taxon>Vertebrata</taxon>
        <taxon>Euteleostomi</taxon>
        <taxon>Actinopterygii</taxon>
        <taxon>Neopterygii</taxon>
        <taxon>Teleostei</taxon>
        <taxon>Neoteleostei</taxon>
        <taxon>Acanthomorphata</taxon>
        <taxon>Ovalentaria</taxon>
        <taxon>Atherinomorphae</taxon>
        <taxon>Cyprinodontiformes</taxon>
        <taxon>Goodeidae</taxon>
        <taxon>Ameca</taxon>
    </lineage>
</organism>
<comment type="caution">
    <text evidence="2">The sequence shown here is derived from an EMBL/GenBank/DDBJ whole genome shotgun (WGS) entry which is preliminary data.</text>
</comment>
<accession>A0ABV0Z398</accession>
<feature type="chain" id="PRO_5046592656" evidence="1">
    <location>
        <begin position="18"/>
        <end position="213"/>
    </location>
</feature>
<keyword evidence="1" id="KW-0732">Signal</keyword>
<evidence type="ECO:0000313" key="2">
    <source>
        <dbReference type="EMBL" id="MEQ2299988.1"/>
    </source>
</evidence>
<reference evidence="2 3" key="1">
    <citation type="submission" date="2021-06" db="EMBL/GenBank/DDBJ databases">
        <authorList>
            <person name="Palmer J.M."/>
        </authorList>
    </citation>
    <scope>NUCLEOTIDE SEQUENCE [LARGE SCALE GENOMIC DNA]</scope>
    <source>
        <strain evidence="2 3">AS_MEX2019</strain>
        <tissue evidence="2">Muscle</tissue>
    </source>
</reference>
<feature type="signal peptide" evidence="1">
    <location>
        <begin position="1"/>
        <end position="17"/>
    </location>
</feature>
<evidence type="ECO:0000256" key="1">
    <source>
        <dbReference type="SAM" id="SignalP"/>
    </source>
</evidence>
<keyword evidence="3" id="KW-1185">Reference proteome</keyword>
<proteinExistence type="predicted"/>
<dbReference type="Proteomes" id="UP001469553">
    <property type="component" value="Unassembled WGS sequence"/>
</dbReference>